<dbReference type="InterPro" id="IPR021109">
    <property type="entry name" value="Peptidase_aspartic_dom_sf"/>
</dbReference>
<evidence type="ECO:0000256" key="2">
    <source>
        <dbReference type="ARBA" id="ARBA00022750"/>
    </source>
</evidence>
<name>M2QQW5_CERS8</name>
<dbReference type="OrthoDB" id="660550at2759"/>
<evidence type="ECO:0000313" key="7">
    <source>
        <dbReference type="EMBL" id="EMD34570.1"/>
    </source>
</evidence>
<dbReference type="InterPro" id="IPR001461">
    <property type="entry name" value="Aspartic_peptidase_A1"/>
</dbReference>
<reference evidence="7 8" key="1">
    <citation type="journal article" date="2012" name="Proc. Natl. Acad. Sci. U.S.A.">
        <title>Comparative genomics of Ceriporiopsis subvermispora and Phanerochaete chrysosporium provide insight into selective ligninolysis.</title>
        <authorList>
            <person name="Fernandez-Fueyo E."/>
            <person name="Ruiz-Duenas F.J."/>
            <person name="Ferreira P."/>
            <person name="Floudas D."/>
            <person name="Hibbett D.S."/>
            <person name="Canessa P."/>
            <person name="Larrondo L.F."/>
            <person name="James T.Y."/>
            <person name="Seelenfreund D."/>
            <person name="Lobos S."/>
            <person name="Polanco R."/>
            <person name="Tello M."/>
            <person name="Honda Y."/>
            <person name="Watanabe T."/>
            <person name="Watanabe T."/>
            <person name="Ryu J.S."/>
            <person name="Kubicek C.P."/>
            <person name="Schmoll M."/>
            <person name="Gaskell J."/>
            <person name="Hammel K.E."/>
            <person name="St John F.J."/>
            <person name="Vanden Wymelenberg A."/>
            <person name="Sabat G."/>
            <person name="Splinter BonDurant S."/>
            <person name="Syed K."/>
            <person name="Yadav J.S."/>
            <person name="Doddapaneni H."/>
            <person name="Subramanian V."/>
            <person name="Lavin J.L."/>
            <person name="Oguiza J.A."/>
            <person name="Perez G."/>
            <person name="Pisabarro A.G."/>
            <person name="Ramirez L."/>
            <person name="Santoyo F."/>
            <person name="Master E."/>
            <person name="Coutinho P.M."/>
            <person name="Henrissat B."/>
            <person name="Lombard V."/>
            <person name="Magnuson J.K."/>
            <person name="Kuees U."/>
            <person name="Hori C."/>
            <person name="Igarashi K."/>
            <person name="Samejima M."/>
            <person name="Held B.W."/>
            <person name="Barry K.W."/>
            <person name="LaButti K.M."/>
            <person name="Lapidus A."/>
            <person name="Lindquist E.A."/>
            <person name="Lucas S.M."/>
            <person name="Riley R."/>
            <person name="Salamov A.A."/>
            <person name="Hoffmeister D."/>
            <person name="Schwenk D."/>
            <person name="Hadar Y."/>
            <person name="Yarden O."/>
            <person name="de Vries R.P."/>
            <person name="Wiebenga A."/>
            <person name="Stenlid J."/>
            <person name="Eastwood D."/>
            <person name="Grigoriev I.V."/>
            <person name="Berka R.M."/>
            <person name="Blanchette R.A."/>
            <person name="Kersten P."/>
            <person name="Martinez A.T."/>
            <person name="Vicuna R."/>
            <person name="Cullen D."/>
        </authorList>
    </citation>
    <scope>NUCLEOTIDE SEQUENCE [LARGE SCALE GENOMIC DNA]</scope>
    <source>
        <strain evidence="7 8">B</strain>
    </source>
</reference>
<dbReference type="STRING" id="914234.M2QQW5"/>
<dbReference type="Proteomes" id="UP000016930">
    <property type="component" value="Unassembled WGS sequence"/>
</dbReference>
<keyword evidence="8" id="KW-1185">Reference proteome</keyword>
<feature type="domain" description="Peptidase A1" evidence="6">
    <location>
        <begin position="105"/>
        <end position="427"/>
    </location>
</feature>
<dbReference type="PRINTS" id="PR00792">
    <property type="entry name" value="PEPSIN"/>
</dbReference>
<gene>
    <name evidence="7" type="ORF">CERSUDRAFT_125176</name>
</gene>
<evidence type="ECO:0000259" key="6">
    <source>
        <dbReference type="PROSITE" id="PS51767"/>
    </source>
</evidence>
<feature type="signal peptide" evidence="5">
    <location>
        <begin position="1"/>
        <end position="21"/>
    </location>
</feature>
<dbReference type="CDD" id="cd05471">
    <property type="entry name" value="pepsin_like"/>
    <property type="match status" value="1"/>
</dbReference>
<dbReference type="Pfam" id="PF00026">
    <property type="entry name" value="Asp"/>
    <property type="match status" value="1"/>
</dbReference>
<protein>
    <recommendedName>
        <fullName evidence="6">Peptidase A1 domain-containing protein</fullName>
    </recommendedName>
</protein>
<comment type="similarity">
    <text evidence="1 4">Belongs to the peptidase A1 family.</text>
</comment>
<keyword evidence="4" id="KW-0378">Hydrolase</keyword>
<feature type="active site" evidence="3">
    <location>
        <position position="309"/>
    </location>
</feature>
<dbReference type="EMBL" id="KB445802">
    <property type="protein sequence ID" value="EMD34570.1"/>
    <property type="molecule type" value="Genomic_DNA"/>
</dbReference>
<proteinExistence type="inferred from homology"/>
<dbReference type="Gene3D" id="2.40.70.10">
    <property type="entry name" value="Acid Proteases"/>
    <property type="match status" value="2"/>
</dbReference>
<keyword evidence="5" id="KW-0732">Signal</keyword>
<evidence type="ECO:0000256" key="5">
    <source>
        <dbReference type="SAM" id="SignalP"/>
    </source>
</evidence>
<evidence type="ECO:0000256" key="3">
    <source>
        <dbReference type="PIRSR" id="PIRSR601461-1"/>
    </source>
</evidence>
<dbReference type="PROSITE" id="PS51257">
    <property type="entry name" value="PROKAR_LIPOPROTEIN"/>
    <property type="match status" value="1"/>
</dbReference>
<sequence length="442" mass="45464">MFSKTFTTLIFLVSCTGYASAAPAQPNVPTSSKSAASSAAPSAPAAHALPITRRLNITAPGTLAQSDRLRAQTFRQGLMPSHGGAPSSLPTFSQSTGITNSANLYYASVGVGNPPTQYTLIVDTGSSNTWVGANQNRPYNPTSTSQFTGDEVSVSYGSGAFAGTQGEEYLDTVTVASGLAIQQQSIGAAFISEGMNGADGILGLGPTDLTEGTLQSSGQSIPTVIDTAAEQGLISAKQVGIAFAPTTSTSQTNGEITFGGSDSSKFTGSLEFVPITAASPANEFVGIDQSITYGSSQIPIMSQTAGIVDTGTSLLMLPSDAFQSYVQATGATPDETTGLLTLPASQFSSLQSLFFTIGDTTYEFTADAQAWPVALNSEIGGNENQIYLIVGDTGSPSGAGLDFTNGLAWLERFYFVYDSGNNQVGFANTQATTQSVNVPNAS</sequence>
<accession>M2QQW5</accession>
<dbReference type="InterPro" id="IPR034164">
    <property type="entry name" value="Pepsin-like_dom"/>
</dbReference>
<dbReference type="PROSITE" id="PS51767">
    <property type="entry name" value="PEPTIDASE_A1"/>
    <property type="match status" value="1"/>
</dbReference>
<evidence type="ECO:0000256" key="1">
    <source>
        <dbReference type="ARBA" id="ARBA00007447"/>
    </source>
</evidence>
<dbReference type="InterPro" id="IPR033121">
    <property type="entry name" value="PEPTIDASE_A1"/>
</dbReference>
<dbReference type="SUPFAM" id="SSF50630">
    <property type="entry name" value="Acid proteases"/>
    <property type="match status" value="1"/>
</dbReference>
<keyword evidence="4" id="KW-0645">Protease</keyword>
<dbReference type="PROSITE" id="PS00141">
    <property type="entry name" value="ASP_PROTEASE"/>
    <property type="match status" value="2"/>
</dbReference>
<dbReference type="InterPro" id="IPR001969">
    <property type="entry name" value="Aspartic_peptidase_AS"/>
</dbReference>
<dbReference type="GO" id="GO:0006508">
    <property type="term" value="P:proteolysis"/>
    <property type="evidence" value="ECO:0007669"/>
    <property type="project" value="UniProtKB-KW"/>
</dbReference>
<evidence type="ECO:0000313" key="8">
    <source>
        <dbReference type="Proteomes" id="UP000016930"/>
    </source>
</evidence>
<keyword evidence="2 4" id="KW-0064">Aspartyl protease</keyword>
<dbReference type="HOGENOM" id="CLU_038846_0_0_1"/>
<feature type="active site" evidence="3">
    <location>
        <position position="123"/>
    </location>
</feature>
<feature type="chain" id="PRO_5004023195" description="Peptidase A1 domain-containing protein" evidence="5">
    <location>
        <begin position="22"/>
        <end position="442"/>
    </location>
</feature>
<organism evidence="7 8">
    <name type="scientific">Ceriporiopsis subvermispora (strain B)</name>
    <name type="common">White-rot fungus</name>
    <name type="synonym">Gelatoporia subvermispora</name>
    <dbReference type="NCBI Taxonomy" id="914234"/>
    <lineage>
        <taxon>Eukaryota</taxon>
        <taxon>Fungi</taxon>
        <taxon>Dikarya</taxon>
        <taxon>Basidiomycota</taxon>
        <taxon>Agaricomycotina</taxon>
        <taxon>Agaricomycetes</taxon>
        <taxon>Polyporales</taxon>
        <taxon>Gelatoporiaceae</taxon>
        <taxon>Gelatoporia</taxon>
    </lineage>
</organism>
<dbReference type="PANTHER" id="PTHR47966:SF51">
    <property type="entry name" value="BETA-SITE APP-CLEAVING ENZYME, ISOFORM A-RELATED"/>
    <property type="match status" value="1"/>
</dbReference>
<evidence type="ECO:0000256" key="4">
    <source>
        <dbReference type="RuleBase" id="RU000454"/>
    </source>
</evidence>
<dbReference type="PANTHER" id="PTHR47966">
    <property type="entry name" value="BETA-SITE APP-CLEAVING ENZYME, ISOFORM A-RELATED"/>
    <property type="match status" value="1"/>
</dbReference>
<dbReference type="AlphaFoldDB" id="M2QQW5"/>
<dbReference type="GO" id="GO:0004190">
    <property type="term" value="F:aspartic-type endopeptidase activity"/>
    <property type="evidence" value="ECO:0007669"/>
    <property type="project" value="UniProtKB-KW"/>
</dbReference>